<reference evidence="3 4" key="1">
    <citation type="submission" date="2019-10" db="EMBL/GenBank/DDBJ databases">
        <title>Genome sequence of Azospirillum melinis.</title>
        <authorList>
            <person name="Ambrosini A."/>
            <person name="Sant'Anna F.H."/>
            <person name="Cassan F.D."/>
            <person name="Souza E.M."/>
            <person name="Passaglia L.M.P."/>
        </authorList>
    </citation>
    <scope>NUCLEOTIDE SEQUENCE [LARGE SCALE GENOMIC DNA]</scope>
    <source>
        <strain evidence="3 4">TMCY0552</strain>
    </source>
</reference>
<evidence type="ECO:0000313" key="3">
    <source>
        <dbReference type="EMBL" id="NUB01837.1"/>
    </source>
</evidence>
<name>A0ABX2KMJ5_9PROT</name>
<evidence type="ECO:0000256" key="2">
    <source>
        <dbReference type="SAM" id="Phobius"/>
    </source>
</evidence>
<keyword evidence="2" id="KW-0812">Transmembrane</keyword>
<proteinExistence type="predicted"/>
<feature type="compositionally biased region" description="Basic and acidic residues" evidence="1">
    <location>
        <begin position="80"/>
        <end position="94"/>
    </location>
</feature>
<sequence>MSDKDQKNSADGNGAHDANADTPADKKPTSSVTPETTPKASEAPSENPQTQGPLLEGASEDVKERPPLSGGKLPSEEPSLIEKHVGTRRIDPAKPTKKTASNRSDDPDESGDLDYTSENINRVQEPLEKPYNSTIHEDAARKGIAYSLIGILAFVIVAIFFLLYCKKMTVSELKEFAVILGPIVTLVSAATGFYYGTKSSK</sequence>
<feature type="compositionally biased region" description="Low complexity" evidence="1">
    <location>
        <begin position="10"/>
        <end position="21"/>
    </location>
</feature>
<dbReference type="EMBL" id="WHOS01000031">
    <property type="protein sequence ID" value="NUB01837.1"/>
    <property type="molecule type" value="Genomic_DNA"/>
</dbReference>
<gene>
    <name evidence="3" type="ORF">GBZ48_21530</name>
</gene>
<keyword evidence="2" id="KW-0472">Membrane</keyword>
<comment type="caution">
    <text evidence="3">The sequence shown here is derived from an EMBL/GenBank/DDBJ whole genome shotgun (WGS) entry which is preliminary data.</text>
</comment>
<feature type="region of interest" description="Disordered" evidence="1">
    <location>
        <begin position="1"/>
        <end position="129"/>
    </location>
</feature>
<dbReference type="Proteomes" id="UP000605086">
    <property type="component" value="Unassembled WGS sequence"/>
</dbReference>
<keyword evidence="2" id="KW-1133">Transmembrane helix</keyword>
<organism evidence="3 4">
    <name type="scientific">Azospirillum melinis</name>
    <dbReference type="NCBI Taxonomy" id="328839"/>
    <lineage>
        <taxon>Bacteria</taxon>
        <taxon>Pseudomonadati</taxon>
        <taxon>Pseudomonadota</taxon>
        <taxon>Alphaproteobacteria</taxon>
        <taxon>Rhodospirillales</taxon>
        <taxon>Azospirillaceae</taxon>
        <taxon>Azospirillum</taxon>
    </lineage>
</organism>
<dbReference type="RefSeq" id="WP_174472876.1">
    <property type="nucleotide sequence ID" value="NZ_JAGINN010000020.1"/>
</dbReference>
<feature type="compositionally biased region" description="Polar residues" evidence="1">
    <location>
        <begin position="29"/>
        <end position="52"/>
    </location>
</feature>
<feature type="transmembrane region" description="Helical" evidence="2">
    <location>
        <begin position="176"/>
        <end position="195"/>
    </location>
</feature>
<accession>A0ABX2KMJ5</accession>
<protein>
    <submittedName>
        <fullName evidence="3">Uncharacterized protein</fullName>
    </submittedName>
</protein>
<evidence type="ECO:0000313" key="4">
    <source>
        <dbReference type="Proteomes" id="UP000605086"/>
    </source>
</evidence>
<feature type="transmembrane region" description="Helical" evidence="2">
    <location>
        <begin position="144"/>
        <end position="164"/>
    </location>
</feature>
<evidence type="ECO:0000256" key="1">
    <source>
        <dbReference type="SAM" id="MobiDB-lite"/>
    </source>
</evidence>
<keyword evidence="4" id="KW-1185">Reference proteome</keyword>